<evidence type="ECO:0000313" key="8">
    <source>
        <dbReference type="EMBL" id="RWU10019.1"/>
    </source>
</evidence>
<organism evidence="8 9">
    <name type="scientific">Pedobacter chitinilyticus</name>
    <dbReference type="NCBI Taxonomy" id="2233776"/>
    <lineage>
        <taxon>Bacteria</taxon>
        <taxon>Pseudomonadati</taxon>
        <taxon>Bacteroidota</taxon>
        <taxon>Sphingobacteriia</taxon>
        <taxon>Sphingobacteriales</taxon>
        <taxon>Sphingobacteriaceae</taxon>
        <taxon>Pedobacter</taxon>
    </lineage>
</organism>
<evidence type="ECO:0000256" key="3">
    <source>
        <dbReference type="ARBA" id="ARBA00022692"/>
    </source>
</evidence>
<dbReference type="PANTHER" id="PTHR32322:SF2">
    <property type="entry name" value="EAMA DOMAIN-CONTAINING PROTEIN"/>
    <property type="match status" value="1"/>
</dbReference>
<dbReference type="InterPro" id="IPR037185">
    <property type="entry name" value="EmrE-like"/>
</dbReference>
<evidence type="ECO:0000259" key="7">
    <source>
        <dbReference type="Pfam" id="PF00892"/>
    </source>
</evidence>
<reference evidence="8 9" key="1">
    <citation type="submission" date="2018-06" db="EMBL/GenBank/DDBJ databases">
        <title>Pedobacter endophyticus sp. nov., an endophytic bacterium isolated from a leaf of Triticum aestivum.</title>
        <authorList>
            <person name="Zhang L."/>
        </authorList>
    </citation>
    <scope>NUCLEOTIDE SEQUENCE [LARGE SCALE GENOMIC DNA]</scope>
    <source>
        <strain evidence="8 9">CM134L-2</strain>
    </source>
</reference>
<comment type="similarity">
    <text evidence="2">Belongs to the EamA transporter family.</text>
</comment>
<evidence type="ECO:0000313" key="9">
    <source>
        <dbReference type="Proteomes" id="UP000284120"/>
    </source>
</evidence>
<dbReference type="SUPFAM" id="SSF103481">
    <property type="entry name" value="Multidrug resistance efflux transporter EmrE"/>
    <property type="match status" value="1"/>
</dbReference>
<keyword evidence="9" id="KW-1185">Reference proteome</keyword>
<feature type="transmembrane region" description="Helical" evidence="6">
    <location>
        <begin position="117"/>
        <end position="135"/>
    </location>
</feature>
<dbReference type="GO" id="GO:0016020">
    <property type="term" value="C:membrane"/>
    <property type="evidence" value="ECO:0007669"/>
    <property type="project" value="UniProtKB-SubCell"/>
</dbReference>
<keyword evidence="5 6" id="KW-0472">Membrane</keyword>
<dbReference type="AlphaFoldDB" id="A0A443Z0M8"/>
<feature type="transmembrane region" description="Helical" evidence="6">
    <location>
        <begin position="66"/>
        <end position="86"/>
    </location>
</feature>
<dbReference type="Proteomes" id="UP000284120">
    <property type="component" value="Unassembled WGS sequence"/>
</dbReference>
<feature type="domain" description="EamA" evidence="7">
    <location>
        <begin position="142"/>
        <end position="271"/>
    </location>
</feature>
<feature type="transmembrane region" description="Helical" evidence="6">
    <location>
        <begin position="33"/>
        <end position="54"/>
    </location>
</feature>
<proteinExistence type="inferred from homology"/>
<dbReference type="EMBL" id="SAYW01000001">
    <property type="protein sequence ID" value="RWU10019.1"/>
    <property type="molecule type" value="Genomic_DNA"/>
</dbReference>
<evidence type="ECO:0000256" key="5">
    <source>
        <dbReference type="ARBA" id="ARBA00023136"/>
    </source>
</evidence>
<dbReference type="InterPro" id="IPR050638">
    <property type="entry name" value="AA-Vitamin_Transporters"/>
</dbReference>
<gene>
    <name evidence="8" type="ORF">DPV69_01355</name>
</gene>
<dbReference type="RefSeq" id="WP_113645514.1">
    <property type="nucleotide sequence ID" value="NZ_QMHN01000001.1"/>
</dbReference>
<keyword evidence="4 6" id="KW-1133">Transmembrane helix</keyword>
<keyword evidence="3 6" id="KW-0812">Transmembrane</keyword>
<accession>A0A443Z0M8</accession>
<evidence type="ECO:0000256" key="4">
    <source>
        <dbReference type="ARBA" id="ARBA00022989"/>
    </source>
</evidence>
<evidence type="ECO:0000256" key="2">
    <source>
        <dbReference type="ARBA" id="ARBA00007362"/>
    </source>
</evidence>
<dbReference type="OrthoDB" id="9815120at2"/>
<protein>
    <submittedName>
        <fullName evidence="8">DMT family transporter</fullName>
    </submittedName>
</protein>
<sequence length="287" mass="29994">MKLKNIPPVPAVLLSIISVQGGAAIAKGIFPVMGAAGTVSLRIVLSAILLLAVYRPSFKSITPIQWKWAAIYGLALGIMNTTFYLSLSRIPLGLAVTLEFLGPLVLAISTSRKAIDFLWAFMAAVGIALIAPWHSNSDIDLIGAGLALLAGAFWAAYIILGSKVTKLMDSGQAVSIGLIFASCIALPAALIEGNLGNISPNIFLLGMGIALLSSAIPYTLEMNALKHIPAKTFSILMSLEPAAAALCGLVFLHEHLSILEWTTIALVVAASTGSTLTKSKTSNSIDV</sequence>
<comment type="caution">
    <text evidence="8">The sequence shown here is derived from an EMBL/GenBank/DDBJ whole genome shotgun (WGS) entry which is preliminary data.</text>
</comment>
<dbReference type="Pfam" id="PF00892">
    <property type="entry name" value="EamA"/>
    <property type="match status" value="1"/>
</dbReference>
<name>A0A443Z0M8_9SPHI</name>
<evidence type="ECO:0000256" key="1">
    <source>
        <dbReference type="ARBA" id="ARBA00004141"/>
    </source>
</evidence>
<feature type="transmembrane region" description="Helical" evidence="6">
    <location>
        <begin position="172"/>
        <end position="190"/>
    </location>
</feature>
<evidence type="ECO:0000256" key="6">
    <source>
        <dbReference type="SAM" id="Phobius"/>
    </source>
</evidence>
<feature type="transmembrane region" description="Helical" evidence="6">
    <location>
        <begin position="202"/>
        <end position="220"/>
    </location>
</feature>
<comment type="subcellular location">
    <subcellularLocation>
        <location evidence="1">Membrane</location>
        <topology evidence="1">Multi-pass membrane protein</topology>
    </subcellularLocation>
</comment>
<dbReference type="InterPro" id="IPR000620">
    <property type="entry name" value="EamA_dom"/>
</dbReference>
<feature type="transmembrane region" description="Helical" evidence="6">
    <location>
        <begin position="141"/>
        <end position="160"/>
    </location>
</feature>
<feature type="transmembrane region" description="Helical" evidence="6">
    <location>
        <begin position="232"/>
        <end position="252"/>
    </location>
</feature>
<dbReference type="PANTHER" id="PTHR32322">
    <property type="entry name" value="INNER MEMBRANE TRANSPORTER"/>
    <property type="match status" value="1"/>
</dbReference>